<dbReference type="InterPro" id="IPR044285">
    <property type="entry name" value="PWP1"/>
</dbReference>
<dbReference type="AlphaFoldDB" id="A0AAW1HZP6"/>
<gene>
    <name evidence="1" type="ORF">RND81_10G026900</name>
</gene>
<proteinExistence type="predicted"/>
<sequence length="68" mass="7716">MEHHTDKKDGRNPSHSGYRWSVDADVESLAWDPHIEHNFIVSLENGMIQGFDIRAASSNSANLRMSSY</sequence>
<organism evidence="1 2">
    <name type="scientific">Saponaria officinalis</name>
    <name type="common">Common soapwort</name>
    <name type="synonym">Lychnis saponaria</name>
    <dbReference type="NCBI Taxonomy" id="3572"/>
    <lineage>
        <taxon>Eukaryota</taxon>
        <taxon>Viridiplantae</taxon>
        <taxon>Streptophyta</taxon>
        <taxon>Embryophyta</taxon>
        <taxon>Tracheophyta</taxon>
        <taxon>Spermatophyta</taxon>
        <taxon>Magnoliopsida</taxon>
        <taxon>eudicotyledons</taxon>
        <taxon>Gunneridae</taxon>
        <taxon>Pentapetalae</taxon>
        <taxon>Caryophyllales</taxon>
        <taxon>Caryophyllaceae</taxon>
        <taxon>Caryophylleae</taxon>
        <taxon>Saponaria</taxon>
    </lineage>
</organism>
<name>A0AAW1HZP6_SAPOF</name>
<dbReference type="GO" id="GO:0006364">
    <property type="term" value="P:rRNA processing"/>
    <property type="evidence" value="ECO:0007669"/>
    <property type="project" value="InterPro"/>
</dbReference>
<dbReference type="EMBL" id="JBDFQZ010000010">
    <property type="protein sequence ID" value="KAK9681775.1"/>
    <property type="molecule type" value="Genomic_DNA"/>
</dbReference>
<evidence type="ECO:0000313" key="2">
    <source>
        <dbReference type="Proteomes" id="UP001443914"/>
    </source>
</evidence>
<dbReference type="Proteomes" id="UP001443914">
    <property type="component" value="Unassembled WGS sequence"/>
</dbReference>
<dbReference type="PANTHER" id="PTHR14091">
    <property type="entry name" value="PERIODIC TRYPTOPHAN PROTEIN 1"/>
    <property type="match status" value="1"/>
</dbReference>
<dbReference type="GO" id="GO:0005634">
    <property type="term" value="C:nucleus"/>
    <property type="evidence" value="ECO:0007669"/>
    <property type="project" value="TreeGrafter"/>
</dbReference>
<dbReference type="PANTHER" id="PTHR14091:SF0">
    <property type="entry name" value="PERIODIC TRYPTOPHAN PROTEIN 1 HOMOLOG"/>
    <property type="match status" value="1"/>
</dbReference>
<protein>
    <submittedName>
        <fullName evidence="1">Uncharacterized protein</fullName>
    </submittedName>
</protein>
<keyword evidence="2" id="KW-1185">Reference proteome</keyword>
<evidence type="ECO:0000313" key="1">
    <source>
        <dbReference type="EMBL" id="KAK9681775.1"/>
    </source>
</evidence>
<comment type="caution">
    <text evidence="1">The sequence shown here is derived from an EMBL/GenBank/DDBJ whole genome shotgun (WGS) entry which is preliminary data.</text>
</comment>
<reference evidence="1" key="1">
    <citation type="submission" date="2024-03" db="EMBL/GenBank/DDBJ databases">
        <title>WGS assembly of Saponaria officinalis var. Norfolk2.</title>
        <authorList>
            <person name="Jenkins J."/>
            <person name="Shu S."/>
            <person name="Grimwood J."/>
            <person name="Barry K."/>
            <person name="Goodstein D."/>
            <person name="Schmutz J."/>
            <person name="Leebens-Mack J."/>
            <person name="Osbourn A."/>
        </authorList>
    </citation>
    <scope>NUCLEOTIDE SEQUENCE [LARGE SCALE GENOMIC DNA]</scope>
    <source>
        <strain evidence="1">JIC</strain>
    </source>
</reference>
<accession>A0AAW1HZP6</accession>